<dbReference type="AlphaFoldDB" id="A0A161MIB5"/>
<reference evidence="1" key="2">
    <citation type="journal article" date="2017" name="J. Med. Entomol.">
        <title>Transcriptome Analysis of the Triatoma infestans (Hemiptera: Reduviidae) Integument.</title>
        <authorList>
            <person name="Calderon-Fernandez G.M."/>
            <person name="Moriconi D.E."/>
            <person name="Dulbecco A.B."/>
            <person name="Juarez M.P."/>
        </authorList>
    </citation>
    <scope>NUCLEOTIDE SEQUENCE</scope>
    <source>
        <strain evidence="1">Int1</strain>
        <tissue evidence="1">Integument</tissue>
    </source>
</reference>
<evidence type="ECO:0000313" key="1">
    <source>
        <dbReference type="EMBL" id="JAS01316.1"/>
    </source>
</evidence>
<protein>
    <submittedName>
        <fullName evidence="1">Integral membrane protein 2c</fullName>
    </submittedName>
</protein>
<sequence>MFVFINNIYFYYHLIFM</sequence>
<accession>A0A161MIB5</accession>
<proteinExistence type="predicted"/>
<dbReference type="EMBL" id="GEMB01001855">
    <property type="protein sequence ID" value="JAS01316.1"/>
    <property type="molecule type" value="Transcribed_RNA"/>
</dbReference>
<reference evidence="1" key="1">
    <citation type="submission" date="2016-04" db="EMBL/GenBank/DDBJ databases">
        <authorList>
            <person name="Calderon-Fernandez G.M.Sr."/>
        </authorList>
    </citation>
    <scope>NUCLEOTIDE SEQUENCE</scope>
    <source>
        <strain evidence="1">Int1</strain>
        <tissue evidence="1">Integument</tissue>
    </source>
</reference>
<organism evidence="1">
    <name type="scientific">Triatoma infestans</name>
    <name type="common">Assassin bug</name>
    <dbReference type="NCBI Taxonomy" id="30076"/>
    <lineage>
        <taxon>Eukaryota</taxon>
        <taxon>Metazoa</taxon>
        <taxon>Ecdysozoa</taxon>
        <taxon>Arthropoda</taxon>
        <taxon>Hexapoda</taxon>
        <taxon>Insecta</taxon>
        <taxon>Pterygota</taxon>
        <taxon>Neoptera</taxon>
        <taxon>Paraneoptera</taxon>
        <taxon>Hemiptera</taxon>
        <taxon>Heteroptera</taxon>
        <taxon>Panheteroptera</taxon>
        <taxon>Cimicomorpha</taxon>
        <taxon>Reduviidae</taxon>
        <taxon>Triatominae</taxon>
        <taxon>Triatoma</taxon>
    </lineage>
</organism>
<name>A0A161MIB5_TRIIF</name>